<proteinExistence type="inferred from homology"/>
<evidence type="ECO:0000313" key="3">
    <source>
        <dbReference type="Proteomes" id="UP001619911"/>
    </source>
</evidence>
<dbReference type="Pfam" id="PF06335">
    <property type="entry name" value="DUF1054"/>
    <property type="match status" value="1"/>
</dbReference>
<organism evidence="2 3">
    <name type="scientific">Bacillus lumedeiriae</name>
    <dbReference type="NCBI Taxonomy" id="3058829"/>
    <lineage>
        <taxon>Bacteria</taxon>
        <taxon>Bacillati</taxon>
        <taxon>Bacillota</taxon>
        <taxon>Bacilli</taxon>
        <taxon>Bacillales</taxon>
        <taxon>Bacillaceae</taxon>
        <taxon>Bacillus</taxon>
    </lineage>
</organism>
<evidence type="ECO:0000256" key="1">
    <source>
        <dbReference type="HAMAP-Rule" id="MF_01851"/>
    </source>
</evidence>
<dbReference type="InterPro" id="IPR009403">
    <property type="entry name" value="UPF0637"/>
</dbReference>
<comment type="caution">
    <text evidence="2">The sequence shown here is derived from an EMBL/GenBank/DDBJ whole genome shotgun (WGS) entry which is preliminary data.</text>
</comment>
<reference evidence="2 3" key="1">
    <citation type="submission" date="2023-07" db="EMBL/GenBank/DDBJ databases">
        <title>Bacillus lucianemedeirus sp. nov, a new species isolated from an immunobiological production facility.</title>
        <authorList>
            <person name="Costa L.V."/>
            <person name="Miranda R.V.S.L."/>
            <person name="Brandao M.L.L."/>
            <person name="Reis C.M.F."/>
            <person name="Frazao A.M."/>
            <person name="Cruz F.V."/>
            <person name="Baio P.V.P."/>
            <person name="Veras J.F.C."/>
            <person name="Ramos J.N."/>
            <person name="Vieira V."/>
        </authorList>
    </citation>
    <scope>NUCLEOTIDE SEQUENCE [LARGE SCALE GENOMIC DNA]</scope>
    <source>
        <strain evidence="2 3">B190/17</strain>
    </source>
</reference>
<evidence type="ECO:0000313" key="2">
    <source>
        <dbReference type="EMBL" id="MFK2824860.1"/>
    </source>
</evidence>
<dbReference type="HAMAP" id="MF_01851">
    <property type="entry name" value="UPF0637"/>
    <property type="match status" value="1"/>
</dbReference>
<dbReference type="SUPFAM" id="SSF142913">
    <property type="entry name" value="YktB/PF0168-like"/>
    <property type="match status" value="1"/>
</dbReference>
<dbReference type="PIRSF" id="PIRSF021332">
    <property type="entry name" value="DUF1054"/>
    <property type="match status" value="1"/>
</dbReference>
<dbReference type="Gene3D" id="3.30.930.20">
    <property type="entry name" value="Protein of unknown function DUF1054"/>
    <property type="match status" value="1"/>
</dbReference>
<accession>A0ABW8I785</accession>
<dbReference type="InterPro" id="IPR053707">
    <property type="entry name" value="UPF0637_domain_sf"/>
</dbReference>
<gene>
    <name evidence="2" type="ORF">QYG89_04080</name>
</gene>
<protein>
    <recommendedName>
        <fullName evidence="1">UPF0637 protein QYG89_04080</fullName>
    </recommendedName>
</protein>
<name>A0ABW8I785_9BACI</name>
<dbReference type="RefSeq" id="WP_404314852.1">
    <property type="nucleotide sequence ID" value="NZ_JAUIYO010000002.1"/>
</dbReference>
<comment type="similarity">
    <text evidence="1">Belongs to the UPF0637 family.</text>
</comment>
<dbReference type="EMBL" id="JAUIYO010000002">
    <property type="protein sequence ID" value="MFK2824860.1"/>
    <property type="molecule type" value="Genomic_DNA"/>
</dbReference>
<sequence length="210" mass="24616">MLFQGFDSPDFDTFKIDGLDARMEAIKERVRPKFQIIGEKLIEDLSVLAGNEMFLHIAKHARRTVNPPKDTWLAIAANKRGYKKHPHFQIGLFDDHVFIWLAFIYELPNKTEIAKNFLEELDLLKELIPNEYVLSMDHMKKDAESMEKLGEEGLRKSLQRFRDVKKSEFLIGRHIQANDPVLKDGEKFLFLAEDTFKTLFPLYQLSFQQK</sequence>
<keyword evidence="3" id="KW-1185">Reference proteome</keyword>
<dbReference type="Proteomes" id="UP001619911">
    <property type="component" value="Unassembled WGS sequence"/>
</dbReference>